<dbReference type="Proteomes" id="UP000076623">
    <property type="component" value="Chromosome"/>
</dbReference>
<keyword evidence="1" id="KW-0812">Transmembrane</keyword>
<sequence>MKTIFEVLGYIASVSVLSGVLLFSIRALIKSKINSYFSTALENHKHDLSLIAEHTRFDYQRKIHDFGLYSSKRHEYYPELYGLILRMHRNIRSFYFHSTVPTGLLLSKNVFTDYLSKFKISAERIDLILHLWEKGPDSLEEIKKQIKDAKLLEIFEEVNIANDYCFNYDLFFSERVSNLLEEIFLNVYRLMEIIKKEQDDYTEEDGQYIHSNYEKLIELKNVIKDELSKGHYDNKL</sequence>
<evidence type="ECO:0000313" key="2">
    <source>
        <dbReference type="EMBL" id="ANC77191.1"/>
    </source>
</evidence>
<keyword evidence="1" id="KW-0472">Membrane</keyword>
<dbReference type="KEGG" id="fpn:ABE65_010405"/>
<gene>
    <name evidence="2" type="ORF">ABE65_010405</name>
</gene>
<accession>A0A160IM10</accession>
<dbReference type="STRING" id="1221500.ABE65_010405"/>
<name>A0A160IM10_9BACL</name>
<organism evidence="2 3">
    <name type="scientific">Fictibacillus phosphorivorans</name>
    <dbReference type="NCBI Taxonomy" id="1221500"/>
    <lineage>
        <taxon>Bacteria</taxon>
        <taxon>Bacillati</taxon>
        <taxon>Bacillota</taxon>
        <taxon>Bacilli</taxon>
        <taxon>Bacillales</taxon>
        <taxon>Fictibacillaceae</taxon>
        <taxon>Fictibacillus</taxon>
    </lineage>
</organism>
<dbReference type="AlphaFoldDB" id="A0A160IM10"/>
<reference evidence="2 3" key="1">
    <citation type="submission" date="2016-04" db="EMBL/GenBank/DDBJ databases">
        <title>Complete genome sequence of Fictibacillus phosphorivorans G25-29, a strain toxic to nematodes.</title>
        <authorList>
            <person name="Zheng Z."/>
        </authorList>
    </citation>
    <scope>NUCLEOTIDE SEQUENCE [LARGE SCALE GENOMIC DNA]</scope>
    <source>
        <strain evidence="2 3">G25-29</strain>
    </source>
</reference>
<keyword evidence="1" id="KW-1133">Transmembrane helix</keyword>
<protein>
    <submittedName>
        <fullName evidence="2">Uncharacterized protein</fullName>
    </submittedName>
</protein>
<evidence type="ECO:0000256" key="1">
    <source>
        <dbReference type="SAM" id="Phobius"/>
    </source>
</evidence>
<feature type="transmembrane region" description="Helical" evidence="1">
    <location>
        <begin position="7"/>
        <end position="29"/>
    </location>
</feature>
<dbReference type="EMBL" id="CP015378">
    <property type="protein sequence ID" value="ANC77191.1"/>
    <property type="molecule type" value="Genomic_DNA"/>
</dbReference>
<keyword evidence="3" id="KW-1185">Reference proteome</keyword>
<evidence type="ECO:0000313" key="3">
    <source>
        <dbReference type="Proteomes" id="UP000076623"/>
    </source>
</evidence>
<dbReference type="RefSeq" id="WP_066394464.1">
    <property type="nucleotide sequence ID" value="NZ_CP015378.1"/>
</dbReference>
<proteinExistence type="predicted"/>